<dbReference type="RefSeq" id="WP_211313073.1">
    <property type="nucleotide sequence ID" value="NZ_BAAABL010000051.1"/>
</dbReference>
<evidence type="ECO:0000313" key="2">
    <source>
        <dbReference type="Proteomes" id="UP001500837"/>
    </source>
</evidence>
<dbReference type="EMBL" id="BAAABL010000051">
    <property type="protein sequence ID" value="GAA0304103.1"/>
    <property type="molecule type" value="Genomic_DNA"/>
</dbReference>
<protein>
    <submittedName>
        <fullName evidence="1">Uncharacterized protein</fullName>
    </submittedName>
</protein>
<comment type="caution">
    <text evidence="1">The sequence shown here is derived from an EMBL/GenBank/DDBJ whole genome shotgun (WGS) entry which is preliminary data.</text>
</comment>
<reference evidence="1 2" key="1">
    <citation type="journal article" date="2019" name="Int. J. Syst. Evol. Microbiol.">
        <title>The Global Catalogue of Microorganisms (GCM) 10K type strain sequencing project: providing services to taxonomists for standard genome sequencing and annotation.</title>
        <authorList>
            <consortium name="The Broad Institute Genomics Platform"/>
            <consortium name="The Broad Institute Genome Sequencing Center for Infectious Disease"/>
            <person name="Wu L."/>
            <person name="Ma J."/>
        </authorList>
    </citation>
    <scope>NUCLEOTIDE SEQUENCE [LARGE SCALE GENOMIC DNA]</scope>
    <source>
        <strain evidence="1 2">JCM 16330</strain>
    </source>
</reference>
<dbReference type="AlphaFoldDB" id="A0AAV3S8H6"/>
<sequence>MVSIGSVIRALLVLAFAGTALQGQWVSAGVVIVILGVWYGWKGYKQGAEGAAESTEEEPT</sequence>
<evidence type="ECO:0000313" key="1">
    <source>
        <dbReference type="EMBL" id="GAA0304103.1"/>
    </source>
</evidence>
<accession>A0AAV3S8H6</accession>
<name>A0AAV3S8H6_9EURY</name>
<proteinExistence type="predicted"/>
<organism evidence="1 2">
    <name type="scientific">Halarchaeum salinum</name>
    <dbReference type="NCBI Taxonomy" id="489912"/>
    <lineage>
        <taxon>Archaea</taxon>
        <taxon>Methanobacteriati</taxon>
        <taxon>Methanobacteriota</taxon>
        <taxon>Stenosarchaea group</taxon>
        <taxon>Halobacteria</taxon>
        <taxon>Halobacteriales</taxon>
        <taxon>Halobacteriaceae</taxon>
    </lineage>
</organism>
<dbReference type="Proteomes" id="UP001500837">
    <property type="component" value="Unassembled WGS sequence"/>
</dbReference>
<keyword evidence="2" id="KW-1185">Reference proteome</keyword>
<gene>
    <name evidence="1" type="ORF">GCM10009066_17600</name>
</gene>